<keyword evidence="1" id="KW-1133">Transmembrane helix</keyword>
<sequence length="180" mass="19540">MSFHQLRRSALPILTALIGCGGLIIGIWSFVSPSSAANAFGGYMVRVLQAQAQSSPTHEGTQMSNGTPSSFAYDVKCVSFSARSSQGPLIHLIGRLSPELQEAQHDDGLLQGDVESVQAHDAWRATAVGSSAQASTSACEIGQPYRKSRWRWRREGLTGLLRTEETGKGHRGWLLWSQND</sequence>
<keyword evidence="1" id="KW-0472">Membrane</keyword>
<organism evidence="2 3">
    <name type="scientific">Cladophialophora carrionii CBS 160.54</name>
    <dbReference type="NCBI Taxonomy" id="1279043"/>
    <lineage>
        <taxon>Eukaryota</taxon>
        <taxon>Fungi</taxon>
        <taxon>Dikarya</taxon>
        <taxon>Ascomycota</taxon>
        <taxon>Pezizomycotina</taxon>
        <taxon>Eurotiomycetes</taxon>
        <taxon>Chaetothyriomycetidae</taxon>
        <taxon>Chaetothyriales</taxon>
        <taxon>Herpotrichiellaceae</taxon>
        <taxon>Cladophialophora</taxon>
    </lineage>
</organism>
<dbReference type="EMBL" id="KB822709">
    <property type="protein sequence ID" value="ETI19818.1"/>
    <property type="molecule type" value="Genomic_DNA"/>
</dbReference>
<evidence type="ECO:0000313" key="2">
    <source>
        <dbReference type="EMBL" id="ETI19818.1"/>
    </source>
</evidence>
<name>V9D0J5_9EURO</name>
<proteinExistence type="predicted"/>
<dbReference type="VEuPathDB" id="FungiDB:G647_08832"/>
<dbReference type="PROSITE" id="PS51257">
    <property type="entry name" value="PROKAR_LIPOPROTEIN"/>
    <property type="match status" value="1"/>
</dbReference>
<gene>
    <name evidence="2" type="ORF">G647_08832</name>
</gene>
<evidence type="ECO:0000313" key="3">
    <source>
        <dbReference type="Proteomes" id="UP000030678"/>
    </source>
</evidence>
<keyword evidence="1" id="KW-0812">Transmembrane</keyword>
<dbReference type="AlphaFoldDB" id="V9D0J5"/>
<reference evidence="2 3" key="1">
    <citation type="submission" date="2013-03" db="EMBL/GenBank/DDBJ databases">
        <title>The Genome Sequence of Cladophialophora carrionii CBS 160.54.</title>
        <authorList>
            <consortium name="The Broad Institute Genomics Platform"/>
            <person name="Cuomo C."/>
            <person name="de Hoog S."/>
            <person name="Gorbushina A."/>
            <person name="Walker B."/>
            <person name="Young S.K."/>
            <person name="Zeng Q."/>
            <person name="Gargeya S."/>
            <person name="Fitzgerald M."/>
            <person name="Haas B."/>
            <person name="Abouelleil A."/>
            <person name="Allen A.W."/>
            <person name="Alvarado L."/>
            <person name="Arachchi H.M."/>
            <person name="Berlin A.M."/>
            <person name="Chapman S.B."/>
            <person name="Gainer-Dewar J."/>
            <person name="Goldberg J."/>
            <person name="Griggs A."/>
            <person name="Gujja S."/>
            <person name="Hansen M."/>
            <person name="Howarth C."/>
            <person name="Imamovic A."/>
            <person name="Ireland A."/>
            <person name="Larimer J."/>
            <person name="McCowan C."/>
            <person name="Murphy C."/>
            <person name="Pearson M."/>
            <person name="Poon T.W."/>
            <person name="Priest M."/>
            <person name="Roberts A."/>
            <person name="Saif S."/>
            <person name="Shea T."/>
            <person name="Sisk P."/>
            <person name="Sykes S."/>
            <person name="Wortman J."/>
            <person name="Nusbaum C."/>
            <person name="Birren B."/>
        </authorList>
    </citation>
    <scope>NUCLEOTIDE SEQUENCE [LARGE SCALE GENOMIC DNA]</scope>
    <source>
        <strain evidence="2 3">CBS 160.54</strain>
    </source>
</reference>
<evidence type="ECO:0000256" key="1">
    <source>
        <dbReference type="SAM" id="Phobius"/>
    </source>
</evidence>
<dbReference type="HOGENOM" id="CLU_1496032_0_0_1"/>
<dbReference type="GeneID" id="19987325"/>
<dbReference type="Proteomes" id="UP000030678">
    <property type="component" value="Unassembled WGS sequence"/>
</dbReference>
<protein>
    <submittedName>
        <fullName evidence="2">Uncharacterized protein</fullName>
    </submittedName>
</protein>
<dbReference type="OrthoDB" id="5316097at2759"/>
<dbReference type="RefSeq" id="XP_008731360.1">
    <property type="nucleotide sequence ID" value="XM_008733138.1"/>
</dbReference>
<accession>V9D0J5</accession>
<feature type="transmembrane region" description="Helical" evidence="1">
    <location>
        <begin position="12"/>
        <end position="31"/>
    </location>
</feature>